<dbReference type="RefSeq" id="WP_046073224.1">
    <property type="nucleotide sequence ID" value="NZ_CP040021.1"/>
</dbReference>
<sequence>MGYFLLISFAIFLAFMLIDRPLIVIAFKDGQLVRHKGKVPKGFLHDCQDIAKRHPFTGTVKVYSNRFKPAKVVMSRSIDNRIQQRIKNVFPHQSFK</sequence>
<organism evidence="2 4">
    <name type="scientific">Salinivibrio kushneri</name>
    <dbReference type="NCBI Taxonomy" id="1908198"/>
    <lineage>
        <taxon>Bacteria</taxon>
        <taxon>Pseudomonadati</taxon>
        <taxon>Pseudomonadota</taxon>
        <taxon>Gammaproteobacteria</taxon>
        <taxon>Vibrionales</taxon>
        <taxon>Vibrionaceae</taxon>
        <taxon>Salinivibrio</taxon>
    </lineage>
</organism>
<dbReference type="GeneID" id="89609295"/>
<dbReference type="EMBL" id="CP114588">
    <property type="protein sequence ID" value="WBA09841.1"/>
    <property type="molecule type" value="Genomic_DNA"/>
</dbReference>
<dbReference type="Proteomes" id="UP000188726">
    <property type="component" value="Unassembled WGS sequence"/>
</dbReference>
<dbReference type="InterPro" id="IPR022090">
    <property type="entry name" value="DUF3634"/>
</dbReference>
<dbReference type="EMBL" id="MUEK01000001">
    <property type="protein sequence ID" value="OOE41554.1"/>
    <property type="molecule type" value="Genomic_DNA"/>
</dbReference>
<dbReference type="Pfam" id="PF12321">
    <property type="entry name" value="DUF3634"/>
    <property type="match status" value="1"/>
</dbReference>
<evidence type="ECO:0000313" key="2">
    <source>
        <dbReference type="EMBL" id="OOE43487.1"/>
    </source>
</evidence>
<evidence type="ECO:0000313" key="3">
    <source>
        <dbReference type="EMBL" id="WBA09841.1"/>
    </source>
</evidence>
<gene>
    <name evidence="1" type="ORF">BZG00_00850</name>
    <name evidence="2" type="ORF">BZG09_10310</name>
    <name evidence="3" type="ORF">N8M53_06510</name>
</gene>
<reference evidence="4 5" key="1">
    <citation type="journal article" date="2017" name="Genome Announc.">
        <title>Draft Genome Sequences of Salinivibrio proteolyticus, Salinivibrio sharmensis, Salinivibrio siamensis, Salinivibrio costicola subsp. alcaliphilus, Salinivibrio costicola subsp. vallismortis, and 29 New Isolates Belonging to the Genus Salinivibrio.</title>
        <authorList>
            <person name="Lopez-Hermoso C."/>
            <person name="de la Haba R.R."/>
            <person name="Sanchez-Porro C."/>
            <person name="Bayliss S.C."/>
            <person name="Feil E.J."/>
            <person name="Ventosa A."/>
        </authorList>
    </citation>
    <scope>NUCLEOTIDE SEQUENCE [LARGE SCALE GENOMIC DNA]</scope>
    <source>
        <strain evidence="1 5">AL184</strain>
        <strain evidence="2 4">IC202</strain>
    </source>
</reference>
<keyword evidence="5" id="KW-1185">Reference proteome</keyword>
<protein>
    <submittedName>
        <fullName evidence="3">DUF3634 family protein</fullName>
    </submittedName>
</protein>
<reference evidence="3" key="2">
    <citation type="submission" date="2022-09" db="EMBL/GenBank/DDBJ databases">
        <authorList>
            <person name="Li Z.-J."/>
        </authorList>
    </citation>
    <scope>NUCLEOTIDE SEQUENCE</scope>
    <source>
        <strain evidence="3">TGB11</strain>
    </source>
</reference>
<dbReference type="Proteomes" id="UP001164748">
    <property type="component" value="Chromosome"/>
</dbReference>
<dbReference type="OrthoDB" id="6264785at2"/>
<dbReference type="EMBL" id="MUEO01000024">
    <property type="protein sequence ID" value="OOE43487.1"/>
    <property type="molecule type" value="Genomic_DNA"/>
</dbReference>
<accession>A0A1V3GHA0</accession>
<dbReference type="Proteomes" id="UP000189021">
    <property type="component" value="Unassembled WGS sequence"/>
</dbReference>
<evidence type="ECO:0000313" key="5">
    <source>
        <dbReference type="Proteomes" id="UP000189021"/>
    </source>
</evidence>
<evidence type="ECO:0000313" key="1">
    <source>
        <dbReference type="EMBL" id="OOE41554.1"/>
    </source>
</evidence>
<name>A0A1V3GHA0_9GAMM</name>
<dbReference type="AlphaFoldDB" id="A0A1V3GHA0"/>
<proteinExistence type="predicted"/>
<evidence type="ECO:0000313" key="4">
    <source>
        <dbReference type="Proteomes" id="UP000188726"/>
    </source>
</evidence>